<evidence type="ECO:0000313" key="2">
    <source>
        <dbReference type="EMBL" id="KAK9700938.1"/>
    </source>
</evidence>
<evidence type="ECO:0000313" key="3">
    <source>
        <dbReference type="Proteomes" id="UP001458880"/>
    </source>
</evidence>
<proteinExistence type="predicted"/>
<dbReference type="InterPro" id="IPR029526">
    <property type="entry name" value="PGBD"/>
</dbReference>
<comment type="caution">
    <text evidence="2">The sequence shown here is derived from an EMBL/GenBank/DDBJ whole genome shotgun (WGS) entry which is preliminary data.</text>
</comment>
<protein>
    <submittedName>
        <fullName evidence="2">Transposase IS4</fullName>
    </submittedName>
</protein>
<dbReference type="PANTHER" id="PTHR47272:SF2">
    <property type="entry name" value="PIGGYBAC TRANSPOSABLE ELEMENT-DERIVED PROTEIN 3-LIKE"/>
    <property type="match status" value="1"/>
</dbReference>
<sequence length="131" mass="15182">MKRGSYESAFDNGSKISLVRYNDNAVVTMCSNNFSVQPVNTAKRYNRKEKKDITISQPNVITQYNKYMGGVDLHDNGIANYRCRVLGKKWWWPIFCNAVDSTIVNAWKIYNMVNRTKMSLLILSRILPCLY</sequence>
<dbReference type="Proteomes" id="UP001458880">
    <property type="component" value="Unassembled WGS sequence"/>
</dbReference>
<name>A0AAW1JD95_POPJA</name>
<accession>A0AAW1JD95</accession>
<dbReference type="EMBL" id="JASPKY010000426">
    <property type="protein sequence ID" value="KAK9700938.1"/>
    <property type="molecule type" value="Genomic_DNA"/>
</dbReference>
<dbReference type="Pfam" id="PF13843">
    <property type="entry name" value="DDE_Tnp_1_7"/>
    <property type="match status" value="1"/>
</dbReference>
<keyword evidence="3" id="KW-1185">Reference proteome</keyword>
<reference evidence="2 3" key="1">
    <citation type="journal article" date="2024" name="BMC Genomics">
        <title>De novo assembly and annotation of Popillia japonica's genome with initial clues to its potential as an invasive pest.</title>
        <authorList>
            <person name="Cucini C."/>
            <person name="Boschi S."/>
            <person name="Funari R."/>
            <person name="Cardaioli E."/>
            <person name="Iannotti N."/>
            <person name="Marturano G."/>
            <person name="Paoli F."/>
            <person name="Bruttini M."/>
            <person name="Carapelli A."/>
            <person name="Frati F."/>
            <person name="Nardi F."/>
        </authorList>
    </citation>
    <scope>NUCLEOTIDE SEQUENCE [LARGE SCALE GENOMIC DNA]</scope>
    <source>
        <strain evidence="2">DMR45628</strain>
    </source>
</reference>
<organism evidence="2 3">
    <name type="scientific">Popillia japonica</name>
    <name type="common">Japanese beetle</name>
    <dbReference type="NCBI Taxonomy" id="7064"/>
    <lineage>
        <taxon>Eukaryota</taxon>
        <taxon>Metazoa</taxon>
        <taxon>Ecdysozoa</taxon>
        <taxon>Arthropoda</taxon>
        <taxon>Hexapoda</taxon>
        <taxon>Insecta</taxon>
        <taxon>Pterygota</taxon>
        <taxon>Neoptera</taxon>
        <taxon>Endopterygota</taxon>
        <taxon>Coleoptera</taxon>
        <taxon>Polyphaga</taxon>
        <taxon>Scarabaeiformia</taxon>
        <taxon>Scarabaeidae</taxon>
        <taxon>Rutelinae</taxon>
        <taxon>Popillia</taxon>
    </lineage>
</organism>
<feature type="domain" description="PiggyBac transposable element-derived protein" evidence="1">
    <location>
        <begin position="2"/>
        <end position="107"/>
    </location>
</feature>
<evidence type="ECO:0000259" key="1">
    <source>
        <dbReference type="Pfam" id="PF13843"/>
    </source>
</evidence>
<dbReference type="AlphaFoldDB" id="A0AAW1JD95"/>
<dbReference type="PANTHER" id="PTHR47272">
    <property type="entry name" value="DDE_TNP_1_7 DOMAIN-CONTAINING PROTEIN"/>
    <property type="match status" value="1"/>
</dbReference>
<gene>
    <name evidence="2" type="ORF">QE152_g30921</name>
</gene>